<dbReference type="GO" id="GO:0005634">
    <property type="term" value="C:nucleus"/>
    <property type="evidence" value="ECO:0007669"/>
    <property type="project" value="TreeGrafter"/>
</dbReference>
<dbReference type="GO" id="GO:0004674">
    <property type="term" value="F:protein serine/threonine kinase activity"/>
    <property type="evidence" value="ECO:0007669"/>
    <property type="project" value="UniProtKB-KW"/>
</dbReference>
<feature type="binding site" evidence="10">
    <location>
        <position position="287"/>
    </location>
    <ligand>
        <name>ATP</name>
        <dbReference type="ChEBI" id="CHEBI:30616"/>
    </ligand>
</feature>
<dbReference type="AlphaFoldDB" id="A0A9W8ZJN4"/>
<evidence type="ECO:0000256" key="2">
    <source>
        <dbReference type="ARBA" id="ARBA00012513"/>
    </source>
</evidence>
<dbReference type="SUPFAM" id="SSF56112">
    <property type="entry name" value="Protein kinase-like (PK-like)"/>
    <property type="match status" value="1"/>
</dbReference>
<dbReference type="PROSITE" id="PS00107">
    <property type="entry name" value="PROTEIN_KINASE_ATP"/>
    <property type="match status" value="1"/>
</dbReference>
<evidence type="ECO:0000256" key="4">
    <source>
        <dbReference type="ARBA" id="ARBA00022679"/>
    </source>
</evidence>
<accession>A0A9W8ZJN4</accession>
<dbReference type="InterPro" id="IPR000719">
    <property type="entry name" value="Prot_kinase_dom"/>
</dbReference>
<dbReference type="InterPro" id="IPR011009">
    <property type="entry name" value="Kinase-like_dom_sf"/>
</dbReference>
<evidence type="ECO:0000256" key="6">
    <source>
        <dbReference type="ARBA" id="ARBA00022777"/>
    </source>
</evidence>
<dbReference type="EMBL" id="JAPEVA010000009">
    <property type="protein sequence ID" value="KAJ4410081.1"/>
    <property type="molecule type" value="Genomic_DNA"/>
</dbReference>
<dbReference type="InterPro" id="IPR050660">
    <property type="entry name" value="NEK_Ser/Thr_kinase"/>
</dbReference>
<dbReference type="PANTHER" id="PTHR43671">
    <property type="entry name" value="SERINE/THREONINE-PROTEIN KINASE NEK"/>
    <property type="match status" value="1"/>
</dbReference>
<dbReference type="Pfam" id="PF00069">
    <property type="entry name" value="Pkinase"/>
    <property type="match status" value="1"/>
</dbReference>
<dbReference type="Gene3D" id="3.30.200.20">
    <property type="entry name" value="Phosphorylase Kinase, domain 1"/>
    <property type="match status" value="1"/>
</dbReference>
<comment type="catalytic activity">
    <reaction evidence="9">
        <text>L-seryl-[protein] + ATP = O-phospho-L-seryl-[protein] + ADP + H(+)</text>
        <dbReference type="Rhea" id="RHEA:17989"/>
        <dbReference type="Rhea" id="RHEA-COMP:9863"/>
        <dbReference type="Rhea" id="RHEA-COMP:11604"/>
        <dbReference type="ChEBI" id="CHEBI:15378"/>
        <dbReference type="ChEBI" id="CHEBI:29999"/>
        <dbReference type="ChEBI" id="CHEBI:30616"/>
        <dbReference type="ChEBI" id="CHEBI:83421"/>
        <dbReference type="ChEBI" id="CHEBI:456216"/>
        <dbReference type="EC" id="2.7.11.1"/>
    </reaction>
</comment>
<dbReference type="PROSITE" id="PS50011">
    <property type="entry name" value="PROTEIN_KINASE_DOM"/>
    <property type="match status" value="1"/>
</dbReference>
<evidence type="ECO:0000256" key="3">
    <source>
        <dbReference type="ARBA" id="ARBA00022527"/>
    </source>
</evidence>
<evidence type="ECO:0000256" key="9">
    <source>
        <dbReference type="ARBA" id="ARBA00048679"/>
    </source>
</evidence>
<evidence type="ECO:0000313" key="13">
    <source>
        <dbReference type="Proteomes" id="UP001140510"/>
    </source>
</evidence>
<dbReference type="Gene3D" id="1.10.510.10">
    <property type="entry name" value="Transferase(Phosphotransferase) domain 1"/>
    <property type="match status" value="1"/>
</dbReference>
<proteinExistence type="inferred from homology"/>
<protein>
    <recommendedName>
        <fullName evidence="2">non-specific serine/threonine protein kinase</fullName>
        <ecNumber evidence="2">2.7.11.1</ecNumber>
    </recommendedName>
</protein>
<keyword evidence="5 10" id="KW-0547">Nucleotide-binding</keyword>
<gene>
    <name evidence="12" type="ORF">N0V91_002090</name>
</gene>
<dbReference type="GO" id="GO:0005524">
    <property type="term" value="F:ATP binding"/>
    <property type="evidence" value="ECO:0007669"/>
    <property type="project" value="UniProtKB-UniRule"/>
</dbReference>
<reference evidence="12" key="1">
    <citation type="submission" date="2022-10" db="EMBL/GenBank/DDBJ databases">
        <title>Tapping the CABI collections for fungal endophytes: first genome assemblies for Collariella, Neodidymelliopsis, Ascochyta clinopodiicola, Didymella pomorum, Didymosphaeria variabile, Neocosmospora piperis and Neocucurbitaria cava.</title>
        <authorList>
            <person name="Hill R."/>
        </authorList>
    </citation>
    <scope>NUCLEOTIDE SEQUENCE</scope>
    <source>
        <strain evidence="12">IMI 355091</strain>
    </source>
</reference>
<evidence type="ECO:0000256" key="1">
    <source>
        <dbReference type="ARBA" id="ARBA00010886"/>
    </source>
</evidence>
<dbReference type="Proteomes" id="UP001140510">
    <property type="component" value="Unassembled WGS sequence"/>
</dbReference>
<dbReference type="InterPro" id="IPR008271">
    <property type="entry name" value="Ser/Thr_kinase_AS"/>
</dbReference>
<evidence type="ECO:0000313" key="12">
    <source>
        <dbReference type="EMBL" id="KAJ4410081.1"/>
    </source>
</evidence>
<sequence>MSSSTSGTHSSTWGQRVQEYRGEINRHQSQLSQQINDESAFRPEFEQLCKRRNEPNYARLQGQLRFHSINDFARAVDLVEERESSDSLVALVFSGTLAAFQVWHSPVYSLDRRSRSIQAASDSKMEHARTVEPARIAELLGKLNASVPRIGVKVSHCAPDPGLRQILHTIYTVYMDILYLVIRSFRASKPETAADPLQPIRDEIENTERTFRQQDSAFQRLYDQFLTRTAARAHKESSQNARNAEPGAVHEDEHAGRYRFLTSLGRGAGGVVQKVEDCKNGRIYARKQIKIHTDADDDVQKRIRAVMREITIMEKLVHFHIAQLKDWDKNTTATELVYDLYIYPAAELNLESFLKVCQGNGSEDAEAKKIVPWFGCLLDALRFAHGHDIAHMDIKPRNILVNAHDIYLADFGISKDLATHTSGNTTMDPPMGTIPYIAPEVIDGKSDSRQFAADIFSLGCVFSEMLTTYAGSSLSDFKDARTEGGTAGPFHLNLNNVKIWLSHLQCEEAVFDVVDPLIKRMLNQLPSGRKDAETLWKWLKRNGTEARFDCGKH</sequence>
<comment type="caution">
    <text evidence="12">The sequence shown here is derived from an EMBL/GenBank/DDBJ whole genome shotgun (WGS) entry which is preliminary data.</text>
</comment>
<evidence type="ECO:0000259" key="11">
    <source>
        <dbReference type="PROSITE" id="PS50011"/>
    </source>
</evidence>
<evidence type="ECO:0000256" key="5">
    <source>
        <dbReference type="ARBA" id="ARBA00022741"/>
    </source>
</evidence>
<keyword evidence="4" id="KW-0808">Transferase</keyword>
<dbReference type="InterPro" id="IPR017441">
    <property type="entry name" value="Protein_kinase_ATP_BS"/>
</dbReference>
<comment type="catalytic activity">
    <reaction evidence="8">
        <text>L-threonyl-[protein] + ATP = O-phospho-L-threonyl-[protein] + ADP + H(+)</text>
        <dbReference type="Rhea" id="RHEA:46608"/>
        <dbReference type="Rhea" id="RHEA-COMP:11060"/>
        <dbReference type="Rhea" id="RHEA-COMP:11605"/>
        <dbReference type="ChEBI" id="CHEBI:15378"/>
        <dbReference type="ChEBI" id="CHEBI:30013"/>
        <dbReference type="ChEBI" id="CHEBI:30616"/>
        <dbReference type="ChEBI" id="CHEBI:61977"/>
        <dbReference type="ChEBI" id="CHEBI:456216"/>
        <dbReference type="EC" id="2.7.11.1"/>
    </reaction>
</comment>
<keyword evidence="13" id="KW-1185">Reference proteome</keyword>
<keyword evidence="3" id="KW-0723">Serine/threonine-protein kinase</keyword>
<dbReference type="OrthoDB" id="4062651at2759"/>
<organism evidence="12 13">
    <name type="scientific">Didymella pomorum</name>
    <dbReference type="NCBI Taxonomy" id="749634"/>
    <lineage>
        <taxon>Eukaryota</taxon>
        <taxon>Fungi</taxon>
        <taxon>Dikarya</taxon>
        <taxon>Ascomycota</taxon>
        <taxon>Pezizomycotina</taxon>
        <taxon>Dothideomycetes</taxon>
        <taxon>Pleosporomycetidae</taxon>
        <taxon>Pleosporales</taxon>
        <taxon>Pleosporineae</taxon>
        <taxon>Didymellaceae</taxon>
        <taxon>Didymella</taxon>
    </lineage>
</organism>
<comment type="similarity">
    <text evidence="1">Belongs to the protein kinase superfamily. NEK Ser/Thr protein kinase family. NIMA subfamily.</text>
</comment>
<evidence type="ECO:0000256" key="8">
    <source>
        <dbReference type="ARBA" id="ARBA00047899"/>
    </source>
</evidence>
<keyword evidence="7 10" id="KW-0067">ATP-binding</keyword>
<dbReference type="PANTHER" id="PTHR43671:SF98">
    <property type="entry name" value="SERINE_THREONINE-PROTEIN KINASE NEK11"/>
    <property type="match status" value="1"/>
</dbReference>
<evidence type="ECO:0000256" key="10">
    <source>
        <dbReference type="PROSITE-ProRule" id="PRU10141"/>
    </source>
</evidence>
<evidence type="ECO:0000256" key="7">
    <source>
        <dbReference type="ARBA" id="ARBA00022840"/>
    </source>
</evidence>
<dbReference type="SMART" id="SM00220">
    <property type="entry name" value="S_TKc"/>
    <property type="match status" value="1"/>
</dbReference>
<name>A0A9W8ZJN4_9PLEO</name>
<dbReference type="EC" id="2.7.11.1" evidence="2"/>
<dbReference type="CDD" id="cd00180">
    <property type="entry name" value="PKc"/>
    <property type="match status" value="1"/>
</dbReference>
<dbReference type="PROSITE" id="PS00108">
    <property type="entry name" value="PROTEIN_KINASE_ST"/>
    <property type="match status" value="1"/>
</dbReference>
<feature type="domain" description="Protein kinase" evidence="11">
    <location>
        <begin position="258"/>
        <end position="553"/>
    </location>
</feature>
<keyword evidence="6" id="KW-0418">Kinase</keyword>